<evidence type="ECO:0000259" key="1">
    <source>
        <dbReference type="PROSITE" id="PS00125"/>
    </source>
</evidence>
<dbReference type="Gene3D" id="3.60.21.10">
    <property type="match status" value="1"/>
</dbReference>
<dbReference type="RefSeq" id="WP_369788565.1">
    <property type="nucleotide sequence ID" value="NZ_CP165628.1"/>
</dbReference>
<reference evidence="2" key="1">
    <citation type="submission" date="2024-07" db="EMBL/GenBank/DDBJ databases">
        <authorList>
            <person name="Biller S.J."/>
        </authorList>
    </citation>
    <scope>NUCLEOTIDE SEQUENCE</scope>
    <source>
        <strain evidence="2">WC2420</strain>
    </source>
</reference>
<dbReference type="AlphaFoldDB" id="A0AB39VLE9"/>
<dbReference type="GO" id="GO:0008803">
    <property type="term" value="F:bis(5'-nucleosyl)-tetraphosphatase (symmetrical) activity"/>
    <property type="evidence" value="ECO:0007669"/>
    <property type="project" value="TreeGrafter"/>
</dbReference>
<dbReference type="InterPro" id="IPR006186">
    <property type="entry name" value="Ser/Thr-sp_prot-phosphatase"/>
</dbReference>
<dbReference type="PANTHER" id="PTHR42850:SF10">
    <property type="entry name" value="SERINE_THREONINE-PROTEIN PHOSPHATASE 1"/>
    <property type="match status" value="1"/>
</dbReference>
<protein>
    <submittedName>
        <fullName evidence="2">Metallophosphoesterase</fullName>
    </submittedName>
</protein>
<dbReference type="EMBL" id="CP165628">
    <property type="protein sequence ID" value="XDU71235.1"/>
    <property type="molecule type" value="Genomic_DNA"/>
</dbReference>
<dbReference type="GO" id="GO:0110154">
    <property type="term" value="P:RNA decapping"/>
    <property type="evidence" value="ECO:0007669"/>
    <property type="project" value="TreeGrafter"/>
</dbReference>
<gene>
    <name evidence="2" type="ORF">AB3G37_16955</name>
</gene>
<dbReference type="InterPro" id="IPR029052">
    <property type="entry name" value="Metallo-depent_PP-like"/>
</dbReference>
<dbReference type="PANTHER" id="PTHR42850">
    <property type="entry name" value="METALLOPHOSPHOESTERASE"/>
    <property type="match status" value="1"/>
</dbReference>
<evidence type="ECO:0000313" key="2">
    <source>
        <dbReference type="EMBL" id="XDU71235.1"/>
    </source>
</evidence>
<dbReference type="PROSITE" id="PS00125">
    <property type="entry name" value="SER_THR_PHOSPHATASE"/>
    <property type="match status" value="1"/>
</dbReference>
<name>A0AB39VLE9_9GAMM</name>
<dbReference type="InterPro" id="IPR004843">
    <property type="entry name" value="Calcineurin-like_PHP"/>
</dbReference>
<feature type="domain" description="Serine/threonine specific protein phosphatases" evidence="1">
    <location>
        <begin position="72"/>
        <end position="77"/>
    </location>
</feature>
<proteinExistence type="predicted"/>
<organism evidence="2">
    <name type="scientific">Rouxiella sp. WC2420</name>
    <dbReference type="NCBI Taxonomy" id="3234145"/>
    <lineage>
        <taxon>Bacteria</taxon>
        <taxon>Pseudomonadati</taxon>
        <taxon>Pseudomonadota</taxon>
        <taxon>Gammaproteobacteria</taxon>
        <taxon>Enterobacterales</taxon>
        <taxon>Yersiniaceae</taxon>
        <taxon>Rouxiella</taxon>
    </lineage>
</organism>
<dbReference type="GO" id="GO:0005737">
    <property type="term" value="C:cytoplasm"/>
    <property type="evidence" value="ECO:0007669"/>
    <property type="project" value="TreeGrafter"/>
</dbReference>
<accession>A0AB39VLE9</accession>
<dbReference type="SUPFAM" id="SSF56300">
    <property type="entry name" value="Metallo-dependent phosphatases"/>
    <property type="match status" value="1"/>
</dbReference>
<dbReference type="InterPro" id="IPR050126">
    <property type="entry name" value="Ap4A_hydrolase"/>
</dbReference>
<dbReference type="Pfam" id="PF00149">
    <property type="entry name" value="Metallophos"/>
    <property type="match status" value="1"/>
</dbReference>
<sequence>MALTQHIDSSKYRKVFVVGDLHGCLTQLNLALESQAFSAREDLLISVGDLIDRGEDSIGCLELMEKPWFACVRGNHEQMAIDALQGRNVDRWLRNGGDWFFKLPPALEARARELIIQAANLPHMIEITTDDGQFTVVAHADYPLNTYISGQPVDDYAVIWNRERITESAAGNLSTIAGAQRFYFGHTPVEEIKKYGNQYYIDTGAVFGGHLTLLQIQ</sequence>
<dbReference type="GO" id="GO:0016791">
    <property type="term" value="F:phosphatase activity"/>
    <property type="evidence" value="ECO:0007669"/>
    <property type="project" value="TreeGrafter"/>
</dbReference>